<reference evidence="6" key="1">
    <citation type="submission" date="2025-08" db="UniProtKB">
        <authorList>
            <consortium name="Ensembl"/>
        </authorList>
    </citation>
    <scope>IDENTIFICATION</scope>
</reference>
<dbReference type="InterPro" id="IPR011044">
    <property type="entry name" value="Quino_amine_DH_bsu"/>
</dbReference>
<dbReference type="Proteomes" id="UP000694555">
    <property type="component" value="Unplaced"/>
</dbReference>
<evidence type="ECO:0000256" key="1">
    <source>
        <dbReference type="ARBA" id="ARBA00009482"/>
    </source>
</evidence>
<feature type="compositionally biased region" description="Polar residues" evidence="5">
    <location>
        <begin position="259"/>
        <end position="269"/>
    </location>
</feature>
<feature type="region of interest" description="Disordered" evidence="5">
    <location>
        <begin position="259"/>
        <end position="283"/>
    </location>
</feature>
<dbReference type="Gene3D" id="2.130.10.10">
    <property type="entry name" value="YVTN repeat-like/Quinoprotein amine dehydrogenase"/>
    <property type="match status" value="2"/>
</dbReference>
<dbReference type="SMART" id="SM00320">
    <property type="entry name" value="WD40"/>
    <property type="match status" value="2"/>
</dbReference>
<dbReference type="PANTHER" id="PTHR10856">
    <property type="entry name" value="CORONIN"/>
    <property type="match status" value="1"/>
</dbReference>
<evidence type="ECO:0000256" key="4">
    <source>
        <dbReference type="RuleBase" id="RU280818"/>
    </source>
</evidence>
<reference evidence="6" key="2">
    <citation type="submission" date="2025-09" db="UniProtKB">
        <authorList>
            <consortium name="Ensembl"/>
        </authorList>
    </citation>
    <scope>IDENTIFICATION</scope>
</reference>
<dbReference type="SUPFAM" id="SSF50969">
    <property type="entry name" value="YVTN repeat-like/Quinoprotein amine dehydrogenase"/>
    <property type="match status" value="1"/>
</dbReference>
<organism evidence="6 7">
    <name type="scientific">Buteo japonicus</name>
    <dbReference type="NCBI Taxonomy" id="224669"/>
    <lineage>
        <taxon>Eukaryota</taxon>
        <taxon>Metazoa</taxon>
        <taxon>Chordata</taxon>
        <taxon>Craniata</taxon>
        <taxon>Vertebrata</taxon>
        <taxon>Euteleostomi</taxon>
        <taxon>Archelosauria</taxon>
        <taxon>Archosauria</taxon>
        <taxon>Dinosauria</taxon>
        <taxon>Saurischia</taxon>
        <taxon>Theropoda</taxon>
        <taxon>Coelurosauria</taxon>
        <taxon>Aves</taxon>
        <taxon>Neognathae</taxon>
        <taxon>Neoaves</taxon>
        <taxon>Telluraves</taxon>
        <taxon>Accipitrimorphae</taxon>
        <taxon>Accipitriformes</taxon>
        <taxon>Accipitridae</taxon>
        <taxon>Accipitrinae</taxon>
        <taxon>Buteo</taxon>
    </lineage>
</organism>
<accession>A0A8C0HQN0</accession>
<keyword evidence="7" id="KW-1185">Reference proteome</keyword>
<comment type="similarity">
    <text evidence="1 4">Belongs to the WD repeat coronin family.</text>
</comment>
<sequence length="283" mass="29852">MLPAASAQAWWAGDSQQVSVTRGLSLPVALPGAATAPCPPLCPTAGGEGEPAPRTETHGDLHLPRHRLHPAAGSQHRPPGSLPQLSKPGRLPDTAVPTIQNGAAVADLSWDPFDPRRLAVGMSGEDAKIRLWRIPEGGLRETLQEPEAVLRGEGHVGRHTKHPTLGTSQPGGVRIPAQVGTAVHHSTLPGHTEKIYSIRFHPVASDLLVSSSYDMTVRIWDRHGDLHPTQEGPGPEGGRGARLVWVCGQDTGHQGTLCSSVPIVTSPQPQREEDPPVPGTGSA</sequence>
<evidence type="ECO:0000256" key="5">
    <source>
        <dbReference type="SAM" id="MobiDB-lite"/>
    </source>
</evidence>
<proteinExistence type="inferred from homology"/>
<dbReference type="PANTHER" id="PTHR10856:SF20">
    <property type="entry name" value="CORONIN-7"/>
    <property type="match status" value="1"/>
</dbReference>
<dbReference type="AlphaFoldDB" id="A0A8C0HQN0"/>
<dbReference type="PROSITE" id="PS50294">
    <property type="entry name" value="WD_REPEATS_REGION"/>
    <property type="match status" value="1"/>
</dbReference>
<keyword evidence="3 4" id="KW-0853">WD repeat</keyword>
<comment type="function">
    <text evidence="2">F-actin regulator involved in anterograde Golgi to endosome transport: upon ubiquitination via 'Lys-33'-linked ubiquitin chains by the BCR(KLHL20) E3 ubiquitin ligase complex, interacts with EPS15 and localizes to the trans-Golgi network, where it promotes actin polymerization, thereby facilitating post-Golgi trafficking. May play a role in the maintenance of the Golgi apparatus morphology.</text>
</comment>
<evidence type="ECO:0000313" key="7">
    <source>
        <dbReference type="Proteomes" id="UP000694555"/>
    </source>
</evidence>
<feature type="region of interest" description="Disordered" evidence="5">
    <location>
        <begin position="69"/>
        <end position="95"/>
    </location>
</feature>
<evidence type="ECO:0000256" key="2">
    <source>
        <dbReference type="ARBA" id="ARBA00024838"/>
    </source>
</evidence>
<dbReference type="Ensembl" id="ENSBJAT00000022975.1">
    <property type="protein sequence ID" value="ENSBJAP00000022349.1"/>
    <property type="gene ID" value="ENSBJAG00000014518.1"/>
</dbReference>
<dbReference type="InterPro" id="IPR015505">
    <property type="entry name" value="Coronin"/>
</dbReference>
<name>A0A8C0HQN0_9AVES</name>
<protein>
    <recommendedName>
        <fullName evidence="4">Coronin</fullName>
    </recommendedName>
</protein>
<evidence type="ECO:0000256" key="3">
    <source>
        <dbReference type="PROSITE-ProRule" id="PRU00221"/>
    </source>
</evidence>
<dbReference type="Pfam" id="PF00400">
    <property type="entry name" value="WD40"/>
    <property type="match status" value="1"/>
</dbReference>
<evidence type="ECO:0000313" key="6">
    <source>
        <dbReference type="Ensembl" id="ENSBJAP00000022349.1"/>
    </source>
</evidence>
<keyword evidence="4" id="KW-0677">Repeat</keyword>
<feature type="repeat" description="WD" evidence="3">
    <location>
        <begin position="188"/>
        <end position="221"/>
    </location>
</feature>
<dbReference type="PROSITE" id="PS50082">
    <property type="entry name" value="WD_REPEATS_2"/>
    <property type="match status" value="1"/>
</dbReference>
<dbReference type="InterPro" id="IPR001680">
    <property type="entry name" value="WD40_rpt"/>
</dbReference>
<dbReference type="InterPro" id="IPR015943">
    <property type="entry name" value="WD40/YVTN_repeat-like_dom_sf"/>
</dbReference>